<keyword evidence="1" id="KW-1133">Transmembrane helix</keyword>
<dbReference type="EMBL" id="BFAD01000001">
    <property type="protein sequence ID" value="GBE78129.1"/>
    <property type="molecule type" value="Genomic_DNA"/>
</dbReference>
<evidence type="ECO:0000256" key="1">
    <source>
        <dbReference type="SAM" id="Phobius"/>
    </source>
</evidence>
<keyword evidence="1" id="KW-0812">Transmembrane</keyword>
<feature type="transmembrane region" description="Helical" evidence="1">
    <location>
        <begin position="15"/>
        <end position="37"/>
    </location>
</feature>
<dbReference type="GeneID" id="38775046"/>
<dbReference type="RefSeq" id="XP_027609042.1">
    <property type="nucleotide sequence ID" value="XM_027753241.1"/>
</dbReference>
<accession>A0A401G7K2</accession>
<protein>
    <submittedName>
        <fullName evidence="2">Uncharacterized protein</fullName>
    </submittedName>
</protein>
<dbReference type="Proteomes" id="UP000287166">
    <property type="component" value="Unassembled WGS sequence"/>
</dbReference>
<organism evidence="2 3">
    <name type="scientific">Sparassis crispa</name>
    <dbReference type="NCBI Taxonomy" id="139825"/>
    <lineage>
        <taxon>Eukaryota</taxon>
        <taxon>Fungi</taxon>
        <taxon>Dikarya</taxon>
        <taxon>Basidiomycota</taxon>
        <taxon>Agaricomycotina</taxon>
        <taxon>Agaricomycetes</taxon>
        <taxon>Polyporales</taxon>
        <taxon>Sparassidaceae</taxon>
        <taxon>Sparassis</taxon>
    </lineage>
</organism>
<evidence type="ECO:0000313" key="3">
    <source>
        <dbReference type="Proteomes" id="UP000287166"/>
    </source>
</evidence>
<gene>
    <name evidence="2" type="ORF">SCP_0110120</name>
</gene>
<proteinExistence type="predicted"/>
<keyword evidence="1" id="KW-0472">Membrane</keyword>
<reference evidence="2 3" key="1">
    <citation type="journal article" date="2018" name="Sci. Rep.">
        <title>Genome sequence of the cauliflower mushroom Sparassis crispa (Hanabiratake) and its association with beneficial usage.</title>
        <authorList>
            <person name="Kiyama R."/>
            <person name="Furutani Y."/>
            <person name="Kawaguchi K."/>
            <person name="Nakanishi T."/>
        </authorList>
    </citation>
    <scope>NUCLEOTIDE SEQUENCE [LARGE SCALE GENOMIC DNA]</scope>
</reference>
<dbReference type="InParanoid" id="A0A401G7K2"/>
<sequence length="97" mass="10343">MTSVTAAVVQLSHSLAAIGVSLLNAVLAVLHAVLALGEQLLTSVLQLVQACVQFSGQLFQGIFGLVVANFFAILILAGVYYWYTSRQRGRGVVKKHS</sequence>
<name>A0A401G7K2_9APHY</name>
<dbReference type="OrthoDB" id="2561686at2759"/>
<dbReference type="AlphaFoldDB" id="A0A401G7K2"/>
<feature type="transmembrane region" description="Helical" evidence="1">
    <location>
        <begin position="58"/>
        <end position="83"/>
    </location>
</feature>
<evidence type="ECO:0000313" key="2">
    <source>
        <dbReference type="EMBL" id="GBE78129.1"/>
    </source>
</evidence>
<comment type="caution">
    <text evidence="2">The sequence shown here is derived from an EMBL/GenBank/DDBJ whole genome shotgun (WGS) entry which is preliminary data.</text>
</comment>
<keyword evidence="3" id="KW-1185">Reference proteome</keyword>